<dbReference type="InterPro" id="IPR000182">
    <property type="entry name" value="GNAT_dom"/>
</dbReference>
<evidence type="ECO:0000313" key="2">
    <source>
        <dbReference type="EMBL" id="QSX34931.1"/>
    </source>
</evidence>
<evidence type="ECO:0000313" key="3">
    <source>
        <dbReference type="Proteomes" id="UP000662770"/>
    </source>
</evidence>
<sequence length="183" mass="20970">MANIRINTERLILRSMCKTDWPLFFRLNADAEINRYIRDVEPEAMLREKFLARCAGEDFYLDDWLSFTIELNGEPIGLMGLSCLDEELEQAEVGYLLAPEYQRYGYVTEALNALVVWSQQAFQLHKLIGRCVVGNLASARVLEKCGFQLEGKLRHNHKIAGCWCDELYYGRLLDDGSSPLGLL</sequence>
<dbReference type="Proteomes" id="UP000662770">
    <property type="component" value="Chromosome"/>
</dbReference>
<evidence type="ECO:0000259" key="1">
    <source>
        <dbReference type="PROSITE" id="PS51186"/>
    </source>
</evidence>
<dbReference type="SUPFAM" id="SSF55729">
    <property type="entry name" value="Acyl-CoA N-acyltransferases (Nat)"/>
    <property type="match status" value="1"/>
</dbReference>
<dbReference type="PROSITE" id="PS51186">
    <property type="entry name" value="GNAT"/>
    <property type="match status" value="1"/>
</dbReference>
<dbReference type="CDD" id="cd04301">
    <property type="entry name" value="NAT_SF"/>
    <property type="match status" value="1"/>
</dbReference>
<proteinExistence type="predicted"/>
<accession>A0ABX7QVG8</accession>
<dbReference type="InterPro" id="IPR016181">
    <property type="entry name" value="Acyl_CoA_acyltransferase"/>
</dbReference>
<dbReference type="RefSeq" id="WP_207356128.1">
    <property type="nucleotide sequence ID" value="NZ_CP071503.1"/>
</dbReference>
<feature type="domain" description="N-acetyltransferase" evidence="1">
    <location>
        <begin position="11"/>
        <end position="174"/>
    </location>
</feature>
<reference evidence="2 3" key="1">
    <citation type="submission" date="2021-03" db="EMBL/GenBank/DDBJ databases">
        <title>Novel species identification of genus Shewanella.</title>
        <authorList>
            <person name="Liu G."/>
            <person name="Zhang Q."/>
        </authorList>
    </citation>
    <scope>NUCLEOTIDE SEQUENCE [LARGE SCALE GENOMIC DNA]</scope>
    <source>
        <strain evidence="2 3">FJAT-51800</strain>
    </source>
</reference>
<gene>
    <name evidence="2" type="ORF">JYB87_06840</name>
</gene>
<name>A0ABX7QVG8_9GAMM</name>
<dbReference type="EMBL" id="CP071503">
    <property type="protein sequence ID" value="QSX34931.1"/>
    <property type="molecule type" value="Genomic_DNA"/>
</dbReference>
<dbReference type="Pfam" id="PF13302">
    <property type="entry name" value="Acetyltransf_3"/>
    <property type="match status" value="1"/>
</dbReference>
<dbReference type="InterPro" id="IPR051531">
    <property type="entry name" value="N-acetyltransferase"/>
</dbReference>
<dbReference type="Gene3D" id="3.40.630.30">
    <property type="match status" value="1"/>
</dbReference>
<dbReference type="PANTHER" id="PTHR43792">
    <property type="entry name" value="GNAT FAMILY, PUTATIVE (AFU_ORTHOLOGUE AFUA_3G00765)-RELATED-RELATED"/>
    <property type="match status" value="1"/>
</dbReference>
<organism evidence="2 3">
    <name type="scientific">Shewanella avicenniae</name>
    <dbReference type="NCBI Taxonomy" id="2814294"/>
    <lineage>
        <taxon>Bacteria</taxon>
        <taxon>Pseudomonadati</taxon>
        <taxon>Pseudomonadota</taxon>
        <taxon>Gammaproteobacteria</taxon>
        <taxon>Alteromonadales</taxon>
        <taxon>Shewanellaceae</taxon>
        <taxon>Shewanella</taxon>
    </lineage>
</organism>
<protein>
    <submittedName>
        <fullName evidence="2">GNAT family N-acetyltransferase</fullName>
    </submittedName>
</protein>
<dbReference type="PANTHER" id="PTHR43792:SF1">
    <property type="entry name" value="N-ACETYLTRANSFERASE DOMAIN-CONTAINING PROTEIN"/>
    <property type="match status" value="1"/>
</dbReference>
<keyword evidence="3" id="KW-1185">Reference proteome</keyword>